<evidence type="ECO:0000313" key="1">
    <source>
        <dbReference type="EMBL" id="KKK86056.1"/>
    </source>
</evidence>
<organism evidence="1">
    <name type="scientific">marine sediment metagenome</name>
    <dbReference type="NCBI Taxonomy" id="412755"/>
    <lineage>
        <taxon>unclassified sequences</taxon>
        <taxon>metagenomes</taxon>
        <taxon>ecological metagenomes</taxon>
    </lineage>
</organism>
<name>A0A0F9BNX4_9ZZZZ</name>
<sequence length="58" mass="6317">MVKFDRTSVQSLVTPGEAVEITISGYLFDGSSFQGIDTLRVIDKGAEHNDDQDPSSIE</sequence>
<protein>
    <submittedName>
        <fullName evidence="1">Uncharacterized protein</fullName>
    </submittedName>
</protein>
<comment type="caution">
    <text evidence="1">The sequence shown here is derived from an EMBL/GenBank/DDBJ whole genome shotgun (WGS) entry which is preliminary data.</text>
</comment>
<proteinExistence type="predicted"/>
<accession>A0A0F9BNX4</accession>
<dbReference type="EMBL" id="LAZR01051022">
    <property type="protein sequence ID" value="KKK86056.1"/>
    <property type="molecule type" value="Genomic_DNA"/>
</dbReference>
<dbReference type="AlphaFoldDB" id="A0A0F9BNX4"/>
<reference evidence="1" key="1">
    <citation type="journal article" date="2015" name="Nature">
        <title>Complex archaea that bridge the gap between prokaryotes and eukaryotes.</title>
        <authorList>
            <person name="Spang A."/>
            <person name="Saw J.H."/>
            <person name="Jorgensen S.L."/>
            <person name="Zaremba-Niedzwiedzka K."/>
            <person name="Martijn J."/>
            <person name="Lind A.E."/>
            <person name="van Eijk R."/>
            <person name="Schleper C."/>
            <person name="Guy L."/>
            <person name="Ettema T.J."/>
        </authorList>
    </citation>
    <scope>NUCLEOTIDE SEQUENCE</scope>
</reference>
<gene>
    <name evidence="1" type="ORF">LCGC14_2767070</name>
</gene>